<evidence type="ECO:0000313" key="1">
    <source>
        <dbReference type="EMBL" id="MBW0579894.1"/>
    </source>
</evidence>
<dbReference type="Proteomes" id="UP000765509">
    <property type="component" value="Unassembled WGS sequence"/>
</dbReference>
<name>A0A9Q3KHI3_9BASI</name>
<organism evidence="1 2">
    <name type="scientific">Austropuccinia psidii MF-1</name>
    <dbReference type="NCBI Taxonomy" id="1389203"/>
    <lineage>
        <taxon>Eukaryota</taxon>
        <taxon>Fungi</taxon>
        <taxon>Dikarya</taxon>
        <taxon>Basidiomycota</taxon>
        <taxon>Pucciniomycotina</taxon>
        <taxon>Pucciniomycetes</taxon>
        <taxon>Pucciniales</taxon>
        <taxon>Sphaerophragmiaceae</taxon>
        <taxon>Austropuccinia</taxon>
    </lineage>
</organism>
<protein>
    <submittedName>
        <fullName evidence="1">Uncharacterized protein</fullName>
    </submittedName>
</protein>
<comment type="caution">
    <text evidence="1">The sequence shown here is derived from an EMBL/GenBank/DDBJ whole genome shotgun (WGS) entry which is preliminary data.</text>
</comment>
<dbReference type="EMBL" id="AVOT02106204">
    <property type="protein sequence ID" value="MBW0579894.1"/>
    <property type="molecule type" value="Genomic_DNA"/>
</dbReference>
<sequence>MKSLLKIKPPNRYMSRWKIAIHKYRGNMAIVHKAGKIHRNADGLIWWALANTTDNPADVPLEAEPQSPIEGNNITNVGTEFF</sequence>
<accession>A0A9Q3KHI3</accession>
<proteinExistence type="predicted"/>
<dbReference type="AlphaFoldDB" id="A0A9Q3KHI3"/>
<gene>
    <name evidence="1" type="ORF">O181_119609</name>
</gene>
<evidence type="ECO:0000313" key="2">
    <source>
        <dbReference type="Proteomes" id="UP000765509"/>
    </source>
</evidence>
<reference evidence="1" key="1">
    <citation type="submission" date="2021-03" db="EMBL/GenBank/DDBJ databases">
        <title>Draft genome sequence of rust myrtle Austropuccinia psidii MF-1, a brazilian biotype.</title>
        <authorList>
            <person name="Quecine M.C."/>
            <person name="Pachon D.M.R."/>
            <person name="Bonatelli M.L."/>
            <person name="Correr F.H."/>
            <person name="Franceschini L.M."/>
            <person name="Leite T.F."/>
            <person name="Margarido G.R.A."/>
            <person name="Almeida C.A."/>
            <person name="Ferrarezi J.A."/>
            <person name="Labate C.A."/>
        </authorList>
    </citation>
    <scope>NUCLEOTIDE SEQUENCE</scope>
    <source>
        <strain evidence="1">MF-1</strain>
    </source>
</reference>
<keyword evidence="2" id="KW-1185">Reference proteome</keyword>